<protein>
    <submittedName>
        <fullName evidence="1">Uncharacterized protein</fullName>
    </submittedName>
</protein>
<reference evidence="1" key="1">
    <citation type="journal article" date="1999" name="Methods Enzymol.">
        <title>High-efficiency full-length cDNA cloning.</title>
        <authorList>
            <person name="Carninci P."/>
            <person name="Hayashizaki Y."/>
        </authorList>
    </citation>
    <scope>NUCLEOTIDE SEQUENCE</scope>
    <source>
        <strain evidence="1">C57BL/6J</strain>
        <tissue evidence="1">Testis</tissue>
    </source>
</reference>
<dbReference type="MGI" id="MGI:1914985">
    <property type="gene designation" value="4930528A17Rik"/>
</dbReference>
<reference evidence="1" key="3">
    <citation type="journal article" date="2000" name="Genome Res.">
        <title>RIKEN integrated sequence analysis (RISA) system--384-format sequencing pipeline with 384 multicapillary sequencer.</title>
        <authorList>
            <person name="Shibata K."/>
            <person name="Itoh M."/>
            <person name="Aizawa K."/>
            <person name="Nagaoka S."/>
            <person name="Sasaki N."/>
            <person name="Carninci P."/>
            <person name="Konno H."/>
            <person name="Akiyama J."/>
            <person name="Nishi K."/>
            <person name="Kitsunai T."/>
            <person name="Tashiro H."/>
            <person name="Itoh M."/>
            <person name="Sumi N."/>
            <person name="Ishii Y."/>
            <person name="Nakamura S."/>
            <person name="Hazama M."/>
            <person name="Nishine T."/>
            <person name="Harada A."/>
            <person name="Yamamoto R."/>
            <person name="Matsumoto H."/>
            <person name="Sakaguchi S."/>
            <person name="Ikegami T."/>
            <person name="Kashiwagi K."/>
            <person name="Fujiwake S."/>
            <person name="Inoue K."/>
            <person name="Togawa Y."/>
            <person name="Izawa M."/>
            <person name="Ohara E."/>
            <person name="Watahiki M."/>
            <person name="Yoneda Y."/>
            <person name="Ishikawa T."/>
            <person name="Ozawa K."/>
            <person name="Tanaka T."/>
            <person name="Matsuura S."/>
            <person name="Kawai J."/>
            <person name="Okazaki Y."/>
            <person name="Muramatsu M."/>
            <person name="Inoue Y."/>
            <person name="Kira A."/>
            <person name="Hayashizaki Y."/>
        </authorList>
    </citation>
    <scope>NUCLEOTIDE SEQUENCE</scope>
    <source>
        <strain evidence="1">C57BL/6J</strain>
        <tissue evidence="1">Testis</tissue>
    </source>
</reference>
<dbReference type="AGR" id="MGI:1914985"/>
<evidence type="ECO:0000313" key="1">
    <source>
        <dbReference type="EMBL" id="BAB30033.1"/>
    </source>
</evidence>
<reference evidence="1" key="2">
    <citation type="journal article" date="2000" name="Genome Res.">
        <title>Normalization and subtraction of cap-trapper-selected cDNAs to prepare full-length cDNA libraries for rapid discovery of new genes.</title>
        <authorList>
            <person name="Carninci P."/>
            <person name="Shibata Y."/>
            <person name="Hayatsu N."/>
            <person name="Sugahara Y."/>
            <person name="Shibata K."/>
            <person name="Itoh M."/>
            <person name="Konno H."/>
            <person name="Okazaki Y."/>
            <person name="Muramatsu M."/>
            <person name="Hayashizaki Y."/>
        </authorList>
    </citation>
    <scope>NUCLEOTIDE SEQUENCE</scope>
    <source>
        <strain evidence="1">C57BL/6J</strain>
        <tissue evidence="1">Testis</tissue>
    </source>
</reference>
<reference evidence="1" key="5">
    <citation type="journal article" date="2001" name="Nature">
        <title>Functional annotation of a full-length mouse cDNA collection.</title>
        <authorList>
            <consortium name="The RIKEN Genome Exploration Research Group Phase II Team and the FANTOM Consortium"/>
        </authorList>
    </citation>
    <scope>NUCLEOTIDE SEQUENCE</scope>
    <source>
        <strain evidence="1">C57BL/6J</strain>
        <tissue evidence="1">Testis</tissue>
    </source>
</reference>
<gene>
    <name evidence="2" type="primary">4930528A17Rik</name>
</gene>
<reference evidence="1" key="8">
    <citation type="journal article" date="2005" name="Science">
        <title>Antisense Transcription in the Mammalian Transcriptome.</title>
        <authorList>
            <consortium name="RIKEN Genome Exploration Research Group and Genome Science Group (Genome Network Project Core Group) and the FANTOM Consortium"/>
        </authorList>
    </citation>
    <scope>NUCLEOTIDE SEQUENCE</scope>
    <source>
        <strain evidence="1">C57BL/6J</strain>
        <tissue evidence="1">Testis</tissue>
    </source>
</reference>
<accession>Q9CUI9</accession>
<sequence>EFEEGVVSPLLSQRRFPSGDSGSLAHSLGRTPELLRNEVLAVAPSSVRSLSPAPFATLTQRTLVLRQVPRGKLLVAYPLRFRNTAVATVPVILSNLSMLLLLHEQDKMAPGGSHPEVNDNNIRFSAEVTLILSQAYDHVILPTGRVRAIFVEGKPNPPRVGPSCV</sequence>
<name>Q9CUI9_MOUSE</name>
<dbReference type="EMBL" id="AK015922">
    <property type="protein sequence ID" value="BAB30033.1"/>
    <property type="molecule type" value="mRNA"/>
</dbReference>
<reference evidence="1" key="6">
    <citation type="journal article" date="2002" name="Nature">
        <title>Analysis of the mouse transcriptome based on functional annotation of 60,770 full-length cDNAs.</title>
        <authorList>
            <consortium name="The FANTOM Consortium and the RIKEN Genome Exploration Research Group Phase I and II Team"/>
        </authorList>
    </citation>
    <scope>NUCLEOTIDE SEQUENCE</scope>
    <source>
        <strain evidence="1">C57BL/6J</strain>
        <tissue evidence="1">Testis</tissue>
    </source>
</reference>
<reference evidence="1" key="7">
    <citation type="journal article" date="2005" name="Science">
        <title>The Transcriptional Landscape of the Mammalian Genome.</title>
        <authorList>
            <consortium name="The FANTOM Consortium"/>
            <consortium name="Riken Genome Exploration Research Group and Genome Science Group (Genome Network Project Core Group)"/>
        </authorList>
    </citation>
    <scope>NUCLEOTIDE SEQUENCE</scope>
    <source>
        <strain evidence="1">C57BL/6J</strain>
        <tissue evidence="1">Testis</tissue>
    </source>
</reference>
<evidence type="ECO:0000313" key="2">
    <source>
        <dbReference type="MGI" id="MGI:1914985"/>
    </source>
</evidence>
<proteinExistence type="evidence at transcript level"/>
<reference evidence="1" key="4">
    <citation type="submission" date="2000-07" db="EMBL/GenBank/DDBJ databases">
        <authorList>
            <person name="Adachi J."/>
            <person name="Aizawa K."/>
            <person name="Akahira S."/>
            <person name="Akimura T."/>
            <person name="Arai A."/>
            <person name="Aono H."/>
            <person name="Arakawa T."/>
            <person name="Bono H."/>
            <person name="Carninci P."/>
            <person name="Fukuda S."/>
            <person name="Fukunishi Y."/>
            <person name="Furuno M."/>
            <person name="Hanagaki T."/>
            <person name="Hara A."/>
            <person name="Hayatsu N."/>
            <person name="Hiramoto K."/>
            <person name="Hiraoka T."/>
            <person name="Hori F."/>
            <person name="Imotani K."/>
            <person name="Ishii Y."/>
            <person name="Itoh M."/>
            <person name="Izawa M."/>
            <person name="Kasukawa T."/>
            <person name="Kato H."/>
            <person name="Kawai J."/>
            <person name="Kojima Y."/>
            <person name="Konno H."/>
            <person name="Kouda M."/>
            <person name="Koya S."/>
            <person name="Kurihara C."/>
            <person name="Matsuyama T."/>
            <person name="Miyazaki A."/>
            <person name="Nishi K."/>
            <person name="Nomura K."/>
            <person name="Numazaki R."/>
            <person name="Ohno M."/>
            <person name="Okazaki Y."/>
            <person name="Okido T."/>
            <person name="Owa C."/>
            <person name="Saito H."/>
            <person name="Saito R."/>
            <person name="Sakai C."/>
            <person name="Sakai K."/>
            <person name="Sano H."/>
            <person name="Sasaki D."/>
            <person name="Shibata K."/>
            <person name="Shibata Y."/>
            <person name="Shinagawa A."/>
            <person name="Shiraki T."/>
            <person name="Sogabe Y."/>
            <person name="Suzuki H."/>
            <person name="Tagami M."/>
            <person name="Tagawa A."/>
            <person name="Takahashi F."/>
            <person name="Tanaka T."/>
            <person name="Tejima Y."/>
            <person name="Toya T."/>
            <person name="Yamamura T."/>
            <person name="Yasunishi A."/>
            <person name="Yoshida K."/>
            <person name="Yoshino M."/>
            <person name="Muramatsu M."/>
            <person name="Hayashizaki Y."/>
        </authorList>
    </citation>
    <scope>NUCLEOTIDE SEQUENCE</scope>
    <source>
        <strain evidence="1">C57BL/6J</strain>
        <tissue evidence="1">Testis</tissue>
    </source>
</reference>
<feature type="non-terminal residue" evidence="1">
    <location>
        <position position="1"/>
    </location>
</feature>
<organism evidence="1">
    <name type="scientific">Mus musculus</name>
    <name type="common">Mouse</name>
    <dbReference type="NCBI Taxonomy" id="10090"/>
    <lineage>
        <taxon>Eukaryota</taxon>
        <taxon>Metazoa</taxon>
        <taxon>Chordata</taxon>
        <taxon>Craniata</taxon>
        <taxon>Vertebrata</taxon>
        <taxon>Euteleostomi</taxon>
        <taxon>Mammalia</taxon>
        <taxon>Eutheria</taxon>
        <taxon>Euarchontoglires</taxon>
        <taxon>Glires</taxon>
        <taxon>Rodentia</taxon>
        <taxon>Myomorpha</taxon>
        <taxon>Muroidea</taxon>
        <taxon>Muridae</taxon>
        <taxon>Murinae</taxon>
        <taxon>Mus</taxon>
        <taxon>Mus</taxon>
    </lineage>
</organism>
<dbReference type="AlphaFoldDB" id="Q9CUI9"/>